<feature type="region of interest" description="Disordered" evidence="2">
    <location>
        <begin position="146"/>
        <end position="173"/>
    </location>
</feature>
<dbReference type="Gene3D" id="3.20.20.80">
    <property type="entry name" value="Glycosidases"/>
    <property type="match status" value="1"/>
</dbReference>
<dbReference type="EMBL" id="AUVB01000089">
    <property type="protein sequence ID" value="KGE02618.1"/>
    <property type="molecule type" value="Genomic_DNA"/>
</dbReference>
<dbReference type="Proteomes" id="UP000029640">
    <property type="component" value="Unassembled WGS sequence"/>
</dbReference>
<dbReference type="AlphaFoldDB" id="A0A095VNG2"/>
<sequence>MRRLVLDSLRYWAGDLGVDGFRFDLAPVLARGPHGVDPHAALLRQLSDDPLLSQRKLIAEPWDSGPGGYWLGAFPPRWGEWNDRYRDSVRRFWRGDDGELPELARRVHGSGDLFEGAGRAPWASINLVTSHDGFTLRDLLSYAQRHNGDNGEGNRDGHGEISVTTTAMRGPPTTPLWRRCAPGRHGIFWPRCCSRRVCPCSRAATSRVGASAVTITPTARTTN</sequence>
<gene>
    <name evidence="3" type="ORF">HRUBRA_02883</name>
</gene>
<protein>
    <submittedName>
        <fullName evidence="3">Glycogen debranching enzyme GlgX</fullName>
    </submittedName>
</protein>
<dbReference type="SUPFAM" id="SSF51445">
    <property type="entry name" value="(Trans)glycosidases"/>
    <property type="match status" value="1"/>
</dbReference>
<name>A0A095VNG2_9GAMM</name>
<dbReference type="eggNOG" id="COG1523">
    <property type="taxonomic scope" value="Bacteria"/>
</dbReference>
<proteinExistence type="predicted"/>
<dbReference type="STRING" id="1265313.HRUBRA_02883"/>
<keyword evidence="4" id="KW-1185">Reference proteome</keyword>
<evidence type="ECO:0000256" key="2">
    <source>
        <dbReference type="SAM" id="MobiDB-lite"/>
    </source>
</evidence>
<organism evidence="3 4">
    <name type="scientific">Pseudohaliea rubra DSM 19751</name>
    <dbReference type="NCBI Taxonomy" id="1265313"/>
    <lineage>
        <taxon>Bacteria</taxon>
        <taxon>Pseudomonadati</taxon>
        <taxon>Pseudomonadota</taxon>
        <taxon>Gammaproteobacteria</taxon>
        <taxon>Cellvibrionales</taxon>
        <taxon>Halieaceae</taxon>
        <taxon>Pseudohaliea</taxon>
    </lineage>
</organism>
<comment type="caution">
    <text evidence="3">The sequence shown here is derived from an EMBL/GenBank/DDBJ whole genome shotgun (WGS) entry which is preliminary data.</text>
</comment>
<dbReference type="PANTHER" id="PTHR43002">
    <property type="entry name" value="GLYCOGEN DEBRANCHING ENZYME"/>
    <property type="match status" value="1"/>
</dbReference>
<evidence type="ECO:0000313" key="3">
    <source>
        <dbReference type="EMBL" id="KGE02618.1"/>
    </source>
</evidence>
<dbReference type="PATRIC" id="fig|1265313.6.peg.2836"/>
<accession>A0A095VNG2</accession>
<evidence type="ECO:0000256" key="1">
    <source>
        <dbReference type="ARBA" id="ARBA00023295"/>
    </source>
</evidence>
<reference evidence="3 4" key="1">
    <citation type="journal article" date="2014" name="Genome Announc.">
        <title>Genome Sequence of Gammaproteobacterial Pseudohaliea rubra Type Strain DSM 19751, Isolated from Coastal Seawater of the Mediterranean Sea.</title>
        <authorList>
            <person name="Spring S."/>
            <person name="Fiebig A."/>
            <person name="Riedel T."/>
            <person name="Goker M."/>
            <person name="Klenk H.P."/>
        </authorList>
    </citation>
    <scope>NUCLEOTIDE SEQUENCE [LARGE SCALE GENOMIC DNA]</scope>
    <source>
        <strain evidence="3 4">DSM 19751</strain>
    </source>
</reference>
<keyword evidence="1" id="KW-0326">Glycosidase</keyword>
<keyword evidence="1" id="KW-0378">Hydrolase</keyword>
<dbReference type="GO" id="GO:0016798">
    <property type="term" value="F:hydrolase activity, acting on glycosyl bonds"/>
    <property type="evidence" value="ECO:0007669"/>
    <property type="project" value="UniProtKB-KW"/>
</dbReference>
<dbReference type="InterPro" id="IPR017853">
    <property type="entry name" value="GH"/>
</dbReference>
<evidence type="ECO:0000313" key="4">
    <source>
        <dbReference type="Proteomes" id="UP000029640"/>
    </source>
</evidence>
<dbReference type="HOGENOM" id="CLU_1238785_0_0_6"/>
<feature type="compositionally biased region" description="Basic and acidic residues" evidence="2">
    <location>
        <begin position="146"/>
        <end position="159"/>
    </location>
</feature>